<dbReference type="InterPro" id="IPR051788">
    <property type="entry name" value="MFS_Transporter"/>
</dbReference>
<keyword evidence="4 7" id="KW-0812">Transmembrane</keyword>
<feature type="domain" description="Major facilitator superfamily (MFS) profile" evidence="8">
    <location>
        <begin position="1"/>
        <end position="360"/>
    </location>
</feature>
<comment type="caution">
    <text evidence="9">The sequence shown here is derived from an EMBL/GenBank/DDBJ whole genome shotgun (WGS) entry which is preliminary data.</text>
</comment>
<dbReference type="PANTHER" id="PTHR23514">
    <property type="entry name" value="BYPASS OF STOP CODON PROTEIN 6"/>
    <property type="match status" value="1"/>
</dbReference>
<feature type="transmembrane region" description="Helical" evidence="7">
    <location>
        <begin position="221"/>
        <end position="240"/>
    </location>
</feature>
<evidence type="ECO:0000259" key="8">
    <source>
        <dbReference type="PROSITE" id="PS50850"/>
    </source>
</evidence>
<dbReference type="PANTHER" id="PTHR23514:SF3">
    <property type="entry name" value="BYPASS OF STOP CODON PROTEIN 6"/>
    <property type="match status" value="1"/>
</dbReference>
<evidence type="ECO:0000256" key="5">
    <source>
        <dbReference type="ARBA" id="ARBA00022989"/>
    </source>
</evidence>
<evidence type="ECO:0000256" key="1">
    <source>
        <dbReference type="ARBA" id="ARBA00004127"/>
    </source>
</evidence>
<comment type="subcellular location">
    <subcellularLocation>
        <location evidence="1">Endomembrane system</location>
        <topology evidence="1">Multi-pass membrane protein</topology>
    </subcellularLocation>
</comment>
<evidence type="ECO:0000256" key="6">
    <source>
        <dbReference type="ARBA" id="ARBA00023136"/>
    </source>
</evidence>
<feature type="transmembrane region" description="Helical" evidence="7">
    <location>
        <begin position="335"/>
        <end position="353"/>
    </location>
</feature>
<feature type="transmembrane region" description="Helical" evidence="7">
    <location>
        <begin position="55"/>
        <end position="73"/>
    </location>
</feature>
<accession>A0A644YL35</accession>
<evidence type="ECO:0000313" key="9">
    <source>
        <dbReference type="EMBL" id="MPM26824.1"/>
    </source>
</evidence>
<feature type="transmembrane region" description="Helical" evidence="7">
    <location>
        <begin position="79"/>
        <end position="102"/>
    </location>
</feature>
<feature type="transmembrane region" description="Helical" evidence="7">
    <location>
        <begin position="114"/>
        <end position="136"/>
    </location>
</feature>
<keyword evidence="5 7" id="KW-1133">Transmembrane helix</keyword>
<feature type="transmembrane region" description="Helical" evidence="7">
    <location>
        <begin position="307"/>
        <end position="329"/>
    </location>
</feature>
<feature type="transmembrane region" description="Helical" evidence="7">
    <location>
        <begin position="189"/>
        <end position="209"/>
    </location>
</feature>
<dbReference type="InterPro" id="IPR011701">
    <property type="entry name" value="MFS"/>
</dbReference>
<dbReference type="PROSITE" id="PS50850">
    <property type="entry name" value="MFS"/>
    <property type="match status" value="1"/>
</dbReference>
<dbReference type="GO" id="GO:0012505">
    <property type="term" value="C:endomembrane system"/>
    <property type="evidence" value="ECO:0007669"/>
    <property type="project" value="UniProtKB-SubCell"/>
</dbReference>
<name>A0A644YL35_9ZZZZ</name>
<dbReference type="Pfam" id="PF07690">
    <property type="entry name" value="MFS_1"/>
    <property type="match status" value="1"/>
</dbReference>
<feature type="transmembrane region" description="Helical" evidence="7">
    <location>
        <begin position="252"/>
        <end position="268"/>
    </location>
</feature>
<reference evidence="9" key="1">
    <citation type="submission" date="2019-08" db="EMBL/GenBank/DDBJ databases">
        <authorList>
            <person name="Kucharzyk K."/>
            <person name="Murdoch R.W."/>
            <person name="Higgins S."/>
            <person name="Loffler F."/>
        </authorList>
    </citation>
    <scope>NUCLEOTIDE SEQUENCE</scope>
</reference>
<dbReference type="GO" id="GO:0016020">
    <property type="term" value="C:membrane"/>
    <property type="evidence" value="ECO:0007669"/>
    <property type="project" value="TreeGrafter"/>
</dbReference>
<evidence type="ECO:0000256" key="7">
    <source>
        <dbReference type="SAM" id="Phobius"/>
    </source>
</evidence>
<comment type="similarity">
    <text evidence="2">Belongs to the major facilitator superfamily.</text>
</comment>
<evidence type="ECO:0000256" key="2">
    <source>
        <dbReference type="ARBA" id="ARBA00008335"/>
    </source>
</evidence>
<organism evidence="9">
    <name type="scientific">bioreactor metagenome</name>
    <dbReference type="NCBI Taxonomy" id="1076179"/>
    <lineage>
        <taxon>unclassified sequences</taxon>
        <taxon>metagenomes</taxon>
        <taxon>ecological metagenomes</taxon>
    </lineage>
</organism>
<keyword evidence="3" id="KW-0813">Transport</keyword>
<dbReference type="SUPFAM" id="SSF103473">
    <property type="entry name" value="MFS general substrate transporter"/>
    <property type="match status" value="1"/>
</dbReference>
<evidence type="ECO:0000256" key="4">
    <source>
        <dbReference type="ARBA" id="ARBA00022692"/>
    </source>
</evidence>
<dbReference type="EMBL" id="VSSQ01004835">
    <property type="protein sequence ID" value="MPM26824.1"/>
    <property type="molecule type" value="Genomic_DNA"/>
</dbReference>
<feature type="transmembrane region" description="Helical" evidence="7">
    <location>
        <begin position="274"/>
        <end position="295"/>
    </location>
</feature>
<dbReference type="InterPro" id="IPR036259">
    <property type="entry name" value="MFS_trans_sf"/>
</dbReference>
<evidence type="ECO:0000256" key="3">
    <source>
        <dbReference type="ARBA" id="ARBA00022448"/>
    </source>
</evidence>
<keyword evidence="6 7" id="KW-0472">Membrane</keyword>
<proteinExistence type="inferred from homology"/>
<dbReference type="InterPro" id="IPR020846">
    <property type="entry name" value="MFS_dom"/>
</dbReference>
<feature type="transmembrane region" description="Helical" evidence="7">
    <location>
        <begin position="29"/>
        <end position="48"/>
    </location>
</feature>
<sequence length="367" mass="39066">MGCFFAANQNLVNNISVSLGANQTQMGNMISALYFGCVIAVLFFGELAQRKGKRFAAIITAGIVSTGALIITLSNSIPAVTAGFFVYGIGSAGYESCAMALVAEHNGKNANRSLNLTQAVFSVGAVITPILLSLVLKQDEFRPAYAIITCCYLSFALYWLFMRGIGEAQPQEQQHGAAILHLVKSPYMLLYMLVMIIFVGSETAVTYWIGSYFTGQGIGQLGAFALSAYWFASIFGRVLGSLVKTPSLMMPYYFSLAALGCLLLTLLPGAALKIAAVVLVGLAFAPVYGSVAFLAAERFPEASAASLSLIVFSSGVGGMVFQPAISHFLTIGEPRSLYVIIAVLSFCAALIMAQMHRLDKKRAANAQ</sequence>
<dbReference type="GO" id="GO:0022857">
    <property type="term" value="F:transmembrane transporter activity"/>
    <property type="evidence" value="ECO:0007669"/>
    <property type="project" value="InterPro"/>
</dbReference>
<dbReference type="AlphaFoldDB" id="A0A644YL35"/>
<dbReference type="Gene3D" id="1.20.1250.20">
    <property type="entry name" value="MFS general substrate transporter like domains"/>
    <property type="match status" value="1"/>
</dbReference>
<gene>
    <name evidence="9" type="ORF">SDC9_73329</name>
</gene>
<feature type="transmembrane region" description="Helical" evidence="7">
    <location>
        <begin position="142"/>
        <end position="161"/>
    </location>
</feature>
<protein>
    <recommendedName>
        <fullName evidence="8">Major facilitator superfamily (MFS) profile domain-containing protein</fullName>
    </recommendedName>
</protein>